<feature type="domain" description="CBS" evidence="5">
    <location>
        <begin position="93"/>
        <end position="150"/>
    </location>
</feature>
<sequence>MRHRRIGELMTREVVSVRGDAPFKELTRVLTRHRVTAVPVVDGADRVIGVVSEGDLLRKAADRAVVPGDRPPVPGLEAWERAKAEGTRAEELMSAPAVCARPEWTVVEAARLMEVQGVRRLVVVDADDRLLGLVSRRDLLAVFLREDEDIRREIVDEVLGSTLRLAAGALTVEVRDGRVELAGRLPLRDLAPVVERMCAMVDGVVSVSTTRLECGADGTRGADGAHSTHSTHSTHEETSTGDERK</sequence>
<dbReference type="Pfam" id="PF00571">
    <property type="entry name" value="CBS"/>
    <property type="match status" value="2"/>
</dbReference>
<dbReference type="SUPFAM" id="SSF54631">
    <property type="entry name" value="CBS-domain pair"/>
    <property type="match status" value="1"/>
</dbReference>
<dbReference type="CDD" id="cd04586">
    <property type="entry name" value="CBS_pair_BON_assoc"/>
    <property type="match status" value="1"/>
</dbReference>
<dbReference type="PIRSF" id="PIRSF036990">
    <property type="entry name" value="UCP036990_CBS_BON"/>
    <property type="match status" value="1"/>
</dbReference>
<evidence type="ECO:0000313" key="6">
    <source>
        <dbReference type="EMBL" id="KKZ75430.1"/>
    </source>
</evidence>
<organism evidence="6 7">
    <name type="scientific">Streptomyces showdoensis</name>
    <dbReference type="NCBI Taxonomy" id="68268"/>
    <lineage>
        <taxon>Bacteria</taxon>
        <taxon>Bacillati</taxon>
        <taxon>Actinomycetota</taxon>
        <taxon>Actinomycetes</taxon>
        <taxon>Kitasatosporales</taxon>
        <taxon>Streptomycetaceae</taxon>
        <taxon>Streptomyces</taxon>
    </lineage>
</organism>
<evidence type="ECO:0000313" key="7">
    <source>
        <dbReference type="Proteomes" id="UP000265325"/>
    </source>
</evidence>
<reference evidence="6 7" key="1">
    <citation type="submission" date="2015-05" db="EMBL/GenBank/DDBJ databases">
        <title>Draft Genome assembly of Streptomyces showdoensis.</title>
        <authorList>
            <person name="Thapa K.K."/>
            <person name="Metsa-Ketela M."/>
        </authorList>
    </citation>
    <scope>NUCLEOTIDE SEQUENCE [LARGE SCALE GENOMIC DNA]</scope>
    <source>
        <strain evidence="6 7">ATCC 15227</strain>
    </source>
</reference>
<name>A0A2P2GVB6_STREW</name>
<feature type="region of interest" description="Disordered" evidence="3">
    <location>
        <begin position="218"/>
        <end position="245"/>
    </location>
</feature>
<dbReference type="PANTHER" id="PTHR43080:SF29">
    <property type="entry name" value="OS02G0818000 PROTEIN"/>
    <property type="match status" value="1"/>
</dbReference>
<dbReference type="InterPro" id="IPR017080">
    <property type="entry name" value="UCP036990_CBS_BON"/>
</dbReference>
<keyword evidence="7" id="KW-1185">Reference proteome</keyword>
<dbReference type="EMBL" id="LAQS01000003">
    <property type="protein sequence ID" value="KKZ75430.1"/>
    <property type="molecule type" value="Genomic_DNA"/>
</dbReference>
<dbReference type="PANTHER" id="PTHR43080">
    <property type="entry name" value="CBS DOMAIN-CONTAINING PROTEIN CBSX3, MITOCHONDRIAL"/>
    <property type="match status" value="1"/>
</dbReference>
<dbReference type="InterPro" id="IPR000644">
    <property type="entry name" value="CBS_dom"/>
</dbReference>
<dbReference type="PROSITE" id="PS51371">
    <property type="entry name" value="CBS"/>
    <property type="match status" value="2"/>
</dbReference>
<protein>
    <submittedName>
        <fullName evidence="6">Inosine-5'-monophosphate dehydrogenase</fullName>
    </submittedName>
</protein>
<dbReference type="SMART" id="SM00116">
    <property type="entry name" value="CBS"/>
    <property type="match status" value="2"/>
</dbReference>
<feature type="domain" description="CBS" evidence="5">
    <location>
        <begin position="10"/>
        <end position="66"/>
    </location>
</feature>
<accession>A0A2P2GVB6</accession>
<dbReference type="Proteomes" id="UP000265325">
    <property type="component" value="Unassembled WGS sequence"/>
</dbReference>
<evidence type="ECO:0000256" key="3">
    <source>
        <dbReference type="SAM" id="MobiDB-lite"/>
    </source>
</evidence>
<proteinExistence type="predicted"/>
<evidence type="ECO:0000256" key="1">
    <source>
        <dbReference type="ARBA" id="ARBA00023122"/>
    </source>
</evidence>
<feature type="domain" description="BON" evidence="4">
    <location>
        <begin position="146"/>
        <end position="216"/>
    </location>
</feature>
<evidence type="ECO:0000259" key="5">
    <source>
        <dbReference type="PROSITE" id="PS51371"/>
    </source>
</evidence>
<feature type="compositionally biased region" description="Basic and acidic residues" evidence="3">
    <location>
        <begin position="233"/>
        <end position="245"/>
    </location>
</feature>
<dbReference type="Pfam" id="PF04972">
    <property type="entry name" value="BON"/>
    <property type="match status" value="1"/>
</dbReference>
<dbReference type="PROSITE" id="PS50914">
    <property type="entry name" value="BON"/>
    <property type="match status" value="1"/>
</dbReference>
<evidence type="ECO:0000259" key="4">
    <source>
        <dbReference type="PROSITE" id="PS50914"/>
    </source>
</evidence>
<dbReference type="Gene3D" id="3.10.580.10">
    <property type="entry name" value="CBS-domain"/>
    <property type="match status" value="1"/>
</dbReference>
<dbReference type="AlphaFoldDB" id="A0A2P2GVB6"/>
<gene>
    <name evidence="6" type="ORF">VO63_03070</name>
</gene>
<dbReference type="OrthoDB" id="2111978at2"/>
<comment type="caution">
    <text evidence="6">The sequence shown here is derived from an EMBL/GenBank/DDBJ whole genome shotgun (WGS) entry which is preliminary data.</text>
</comment>
<dbReference type="InterPro" id="IPR051257">
    <property type="entry name" value="Diverse_CBS-Domain"/>
</dbReference>
<evidence type="ECO:0000256" key="2">
    <source>
        <dbReference type="PROSITE-ProRule" id="PRU00703"/>
    </source>
</evidence>
<dbReference type="InterPro" id="IPR007055">
    <property type="entry name" value="BON_dom"/>
</dbReference>
<dbReference type="RefSeq" id="WP_046905898.1">
    <property type="nucleotide sequence ID" value="NZ_BAAAXG010000011.1"/>
</dbReference>
<dbReference type="InterPro" id="IPR046342">
    <property type="entry name" value="CBS_dom_sf"/>
</dbReference>
<keyword evidence="1 2" id="KW-0129">CBS domain</keyword>